<dbReference type="InterPro" id="IPR013785">
    <property type="entry name" value="Aldolase_TIM"/>
</dbReference>
<protein>
    <recommendedName>
        <fullName evidence="7">Orotidine 5'-phosphate decarboxylase</fullName>
        <ecNumber evidence="7">4.1.1.23</ecNumber>
    </recommendedName>
    <alternativeName>
        <fullName evidence="7">OMP decarboxylase</fullName>
        <shortName evidence="7">OMPDCase</shortName>
        <shortName evidence="7">OMPdecase</shortName>
    </alternativeName>
</protein>
<proteinExistence type="inferred from homology"/>
<dbReference type="NCBIfam" id="TIGR02127">
    <property type="entry name" value="pyrF_sub2"/>
    <property type="match status" value="1"/>
</dbReference>
<dbReference type="Gene3D" id="3.20.20.70">
    <property type="entry name" value="Aldolase class I"/>
    <property type="match status" value="1"/>
</dbReference>
<evidence type="ECO:0000256" key="6">
    <source>
        <dbReference type="ARBA" id="ARBA00049157"/>
    </source>
</evidence>
<dbReference type="HAMAP" id="MF_01215">
    <property type="entry name" value="OMPdecase_type2"/>
    <property type="match status" value="1"/>
</dbReference>
<evidence type="ECO:0000259" key="8">
    <source>
        <dbReference type="SMART" id="SM00934"/>
    </source>
</evidence>
<evidence type="ECO:0000256" key="5">
    <source>
        <dbReference type="ARBA" id="ARBA00023239"/>
    </source>
</evidence>
<keyword evidence="10" id="KW-1185">Reference proteome</keyword>
<dbReference type="Pfam" id="PF00215">
    <property type="entry name" value="OMPdecase"/>
    <property type="match status" value="1"/>
</dbReference>
<evidence type="ECO:0000313" key="10">
    <source>
        <dbReference type="Proteomes" id="UP000076947"/>
    </source>
</evidence>
<dbReference type="SUPFAM" id="SSF51366">
    <property type="entry name" value="Ribulose-phoshate binding barrel"/>
    <property type="match status" value="1"/>
</dbReference>
<dbReference type="PANTHER" id="PTHR43375">
    <property type="entry name" value="OROTIDINE 5'-PHOSPHATE DECARBOXYLASE"/>
    <property type="match status" value="1"/>
</dbReference>
<comment type="caution">
    <text evidence="9">The sequence shown here is derived from an EMBL/GenBank/DDBJ whole genome shotgun (WGS) entry which is preliminary data.</text>
</comment>
<feature type="active site" description="Proton donor" evidence="7">
    <location>
        <position position="104"/>
    </location>
</feature>
<evidence type="ECO:0000256" key="3">
    <source>
        <dbReference type="ARBA" id="ARBA00022793"/>
    </source>
</evidence>
<evidence type="ECO:0000256" key="2">
    <source>
        <dbReference type="ARBA" id="ARBA00008847"/>
    </source>
</evidence>
<comment type="pathway">
    <text evidence="1 7">Pyrimidine metabolism; UMP biosynthesis via de novo pathway; UMP from orotate: step 2/2.</text>
</comment>
<gene>
    <name evidence="7" type="primary">pyrF</name>
    <name evidence="9" type="ORF">AYJ05_04855</name>
</gene>
<dbReference type="CDD" id="cd04725">
    <property type="entry name" value="OMP_decarboxylase_like"/>
    <property type="match status" value="1"/>
</dbReference>
<sequence length="295" mass="30890">MPQSTNTQPVGFGERLVAAGQVRGRLCVGIDPHPYLLQQWGLEDTVDGLRRFSEACVEAFADTAALVKPQVAFYERFGSQGFAVLEDTLQYLREAGCLTVADAKRGDIGSTMAGYADAWLGESSPLRADAVTVSPYLGVAALQPVFDLAAKTGRGVFVLAATSNPEAVQLQNFRDDSHTVAQHVVDTCAAFNGEYAESSAQDEGASQHPVGDIGVVVGATLDTPPDLSQLNGPVLLPGVGAQGATAADVAKITQTAPQLGFPNVSRAILNAGPQVADLQKAVQETSREYFDGGLV</sequence>
<dbReference type="RefSeq" id="WP_066839738.1">
    <property type="nucleotide sequence ID" value="NZ_CANSTI010000003.1"/>
</dbReference>
<dbReference type="InterPro" id="IPR011060">
    <property type="entry name" value="RibuloseP-bd_barrel"/>
</dbReference>
<dbReference type="EC" id="4.1.1.23" evidence="7"/>
<evidence type="ECO:0000256" key="7">
    <source>
        <dbReference type="HAMAP-Rule" id="MF_01215"/>
    </source>
</evidence>
<dbReference type="PANTHER" id="PTHR43375:SF1">
    <property type="entry name" value="OROTIDINE 5'-PHOSPHATE DECARBOXYLASE"/>
    <property type="match status" value="1"/>
</dbReference>
<dbReference type="InterPro" id="IPR011995">
    <property type="entry name" value="OMPdecase_type-2"/>
</dbReference>
<dbReference type="PROSITE" id="PS00156">
    <property type="entry name" value="OMPDECASE"/>
    <property type="match status" value="1"/>
</dbReference>
<keyword evidence="3 7" id="KW-0210">Decarboxylase</keyword>
<dbReference type="Proteomes" id="UP000076947">
    <property type="component" value="Unassembled WGS sequence"/>
</dbReference>
<keyword evidence="5 7" id="KW-0456">Lyase</keyword>
<evidence type="ECO:0000256" key="4">
    <source>
        <dbReference type="ARBA" id="ARBA00022975"/>
    </source>
</evidence>
<reference evidence="10" key="1">
    <citation type="submission" date="2016-02" db="EMBL/GenBank/DDBJ databases">
        <authorList>
            <person name="Kaur G."/>
            <person name="Nair G.R."/>
            <person name="Mayilraj S."/>
        </authorList>
    </citation>
    <scope>NUCLEOTIDE SEQUENCE [LARGE SCALE GENOMIC DNA]</scope>
    <source>
        <strain evidence="10">GA-15</strain>
    </source>
</reference>
<keyword evidence="4 7" id="KW-0665">Pyrimidine biosynthesis</keyword>
<dbReference type="InterPro" id="IPR001754">
    <property type="entry name" value="OMPdeCOase_dom"/>
</dbReference>
<name>A0A177IEG3_9CORY</name>
<dbReference type="EMBL" id="LSTQ01000022">
    <property type="protein sequence ID" value="OAH27203.1"/>
    <property type="molecule type" value="Genomic_DNA"/>
</dbReference>
<dbReference type="SMART" id="SM00934">
    <property type="entry name" value="OMPdecase"/>
    <property type="match status" value="1"/>
</dbReference>
<dbReference type="UniPathway" id="UPA00070">
    <property type="reaction ID" value="UER00120"/>
</dbReference>
<feature type="domain" description="Orotidine 5'-phosphate decarboxylase" evidence="8">
    <location>
        <begin position="25"/>
        <end position="281"/>
    </location>
</feature>
<evidence type="ECO:0000256" key="1">
    <source>
        <dbReference type="ARBA" id="ARBA00004861"/>
    </source>
</evidence>
<dbReference type="InterPro" id="IPR018089">
    <property type="entry name" value="OMPdecase_AS"/>
</dbReference>
<organism evidence="9 10">
    <name type="scientific">Corynebacterium stationis</name>
    <dbReference type="NCBI Taxonomy" id="1705"/>
    <lineage>
        <taxon>Bacteria</taxon>
        <taxon>Bacillati</taxon>
        <taxon>Actinomycetota</taxon>
        <taxon>Actinomycetes</taxon>
        <taxon>Mycobacteriales</taxon>
        <taxon>Corynebacteriaceae</taxon>
        <taxon>Corynebacterium</taxon>
    </lineage>
</organism>
<evidence type="ECO:0000313" key="9">
    <source>
        <dbReference type="EMBL" id="OAH27203.1"/>
    </source>
</evidence>
<accession>A0A177IEG3</accession>
<dbReference type="GO" id="GO:0006207">
    <property type="term" value="P:'de novo' pyrimidine nucleobase biosynthetic process"/>
    <property type="evidence" value="ECO:0007669"/>
    <property type="project" value="InterPro"/>
</dbReference>
<comment type="similarity">
    <text evidence="2 7">Belongs to the OMP decarboxylase family. Type 2 subfamily.</text>
</comment>
<dbReference type="OrthoDB" id="9808470at2"/>
<dbReference type="GO" id="GO:0004590">
    <property type="term" value="F:orotidine-5'-phosphate decarboxylase activity"/>
    <property type="evidence" value="ECO:0007669"/>
    <property type="project" value="UniProtKB-UniRule"/>
</dbReference>
<comment type="catalytic activity">
    <reaction evidence="6 7">
        <text>orotidine 5'-phosphate + H(+) = UMP + CO2</text>
        <dbReference type="Rhea" id="RHEA:11596"/>
        <dbReference type="ChEBI" id="CHEBI:15378"/>
        <dbReference type="ChEBI" id="CHEBI:16526"/>
        <dbReference type="ChEBI" id="CHEBI:57538"/>
        <dbReference type="ChEBI" id="CHEBI:57865"/>
        <dbReference type="EC" id="4.1.1.23"/>
    </reaction>
</comment>
<dbReference type="STRING" id="1705.CA21670_06190"/>
<dbReference type="GO" id="GO:0044205">
    <property type="term" value="P:'de novo' UMP biosynthetic process"/>
    <property type="evidence" value="ECO:0007669"/>
    <property type="project" value="UniProtKB-UniRule"/>
</dbReference>
<dbReference type="AlphaFoldDB" id="A0A177IEG3"/>